<dbReference type="Proteomes" id="UP000076128">
    <property type="component" value="Chromosome"/>
</dbReference>
<dbReference type="InterPro" id="IPR035308">
    <property type="entry name" value="DUF5368"/>
</dbReference>
<reference evidence="2 3" key="1">
    <citation type="submission" date="2015-09" db="EMBL/GenBank/DDBJ databases">
        <title>Complete genome sequence of Defluviimonas alba cai42t isolated from an oilfield in Xinjiang.</title>
        <authorList>
            <person name="Geng S."/>
            <person name="Pan X."/>
            <person name="Wu X."/>
        </authorList>
    </citation>
    <scope>NUCLEOTIDE SEQUENCE [LARGE SCALE GENOMIC DNA]</scope>
    <source>
        <strain evidence="3">cai42</strain>
    </source>
</reference>
<feature type="transmembrane region" description="Helical" evidence="1">
    <location>
        <begin position="20"/>
        <end position="41"/>
    </location>
</feature>
<feature type="transmembrane region" description="Helical" evidence="1">
    <location>
        <begin position="53"/>
        <end position="72"/>
    </location>
</feature>
<name>A0A165SNU1_9RHOB</name>
<dbReference type="STRING" id="1335048.AKL17_2474"/>
<dbReference type="OrthoDB" id="7362481at2"/>
<dbReference type="PATRIC" id="fig|1335048.3.peg.2579"/>
<evidence type="ECO:0000313" key="3">
    <source>
        <dbReference type="Proteomes" id="UP000076128"/>
    </source>
</evidence>
<dbReference type="EMBL" id="CP012661">
    <property type="protein sequence ID" value="AMY69719.1"/>
    <property type="molecule type" value="Genomic_DNA"/>
</dbReference>
<organism evidence="2 3">
    <name type="scientific">Frigidibacter mobilis</name>
    <dbReference type="NCBI Taxonomy" id="1335048"/>
    <lineage>
        <taxon>Bacteria</taxon>
        <taxon>Pseudomonadati</taxon>
        <taxon>Pseudomonadota</taxon>
        <taxon>Alphaproteobacteria</taxon>
        <taxon>Rhodobacterales</taxon>
        <taxon>Paracoccaceae</taxon>
        <taxon>Frigidibacter</taxon>
    </lineage>
</organism>
<feature type="transmembrane region" description="Helical" evidence="1">
    <location>
        <begin position="84"/>
        <end position="107"/>
    </location>
</feature>
<keyword evidence="1" id="KW-0472">Membrane</keyword>
<gene>
    <name evidence="2" type="ORF">AKL17_2474</name>
</gene>
<proteinExistence type="predicted"/>
<protein>
    <submittedName>
        <fullName evidence="2">Uncharacterized protein</fullName>
    </submittedName>
</protein>
<dbReference type="KEGG" id="daa:AKL17_2474"/>
<evidence type="ECO:0000313" key="2">
    <source>
        <dbReference type="EMBL" id="AMY69719.1"/>
    </source>
</evidence>
<evidence type="ECO:0000256" key="1">
    <source>
        <dbReference type="SAM" id="Phobius"/>
    </source>
</evidence>
<accession>A0A165SNU1</accession>
<keyword evidence="1" id="KW-1133">Transmembrane helix</keyword>
<dbReference type="AlphaFoldDB" id="A0A165SNU1"/>
<keyword evidence="3" id="KW-1185">Reference proteome</keyword>
<keyword evidence="1" id="KW-0812">Transmembrane</keyword>
<sequence>MKDLTFETLIAVFEEIFGFGLFWAMVAAAALVTVAFVYVLIRDRNLESRRLVRAELLAPVGAIAAIWFVQAMTSSGFRDIGGPIDVIVLIGIGVAGGVGLTILSYVAQALAGGPQRR</sequence>
<dbReference type="RefSeq" id="WP_066813646.1">
    <property type="nucleotide sequence ID" value="NZ_CP012661.1"/>
</dbReference>
<dbReference type="Pfam" id="PF17336">
    <property type="entry name" value="DUF5368"/>
    <property type="match status" value="1"/>
</dbReference>